<dbReference type="InterPro" id="IPR020850">
    <property type="entry name" value="GED_dom"/>
</dbReference>
<sequence>LDLPSIVVAGNQSAGKSSLIEAISGVATPRDAGTCTRCPMECRMSSSTQPWSCKIYIRWEFGTDGKRRDEARELEGLFCGPITDKSQVEIALRRAQAAVLHPDLPCQSFLSLSIDALKDLPSTIAGCGKPPAFSKNTVCVELAGPVLADLSFIDLPGLVSNAEDGVPEMIEELVVSHMKGNSLILVALPLPEDIETQKALRLARRQDPEGRRTIGVITKPDVTSVGSTKLRAGWLDVIEGRKDRLHHGYFCTRQPDDAERDEGISRADARSAEARFFAETSPWSASTHQTRFGTDNLVKSLSKLLTQLISDRLPKLQSETGVCLDKCISQLAALPKGVEGDPATCLLSLITAICSDFQRLVDGAVDRGQLIHESRGAFKDFKSAIHDSAPNFVPFPDAAHIEKRPTLGDQWGWEEGGDSTPIYLKDIHRHIEASATRELPDDVSFACKASLIDAYQKSWEGFAVDCFNRIRDETLRLLTTCIRARVAQFDDLRQLLWGLVSELVDHHYAGCLKQLQVLLKLERSPFTQNTHYYDTCREKWLSKYKDARANKTSTSPLLRPPDEYSREILVMAQVRAYFQVSYKRIIDNIPLMIDLQFVKAVGEDLQPFLVGKLGLGNSSASERCASYLVEDPSVVTKRDELIARKNRLELVATKLYHFGL</sequence>
<gene>
    <name evidence="5" type="ORF">JAAARDRAFT_125646</name>
</gene>
<dbReference type="HOGENOM" id="CLU_008964_4_1_1"/>
<evidence type="ECO:0000256" key="2">
    <source>
        <dbReference type="ARBA" id="ARBA00023134"/>
    </source>
</evidence>
<dbReference type="GO" id="GO:0003924">
    <property type="term" value="F:GTPase activity"/>
    <property type="evidence" value="ECO:0007669"/>
    <property type="project" value="InterPro"/>
</dbReference>
<organism evidence="5 6">
    <name type="scientific">Jaapia argillacea MUCL 33604</name>
    <dbReference type="NCBI Taxonomy" id="933084"/>
    <lineage>
        <taxon>Eukaryota</taxon>
        <taxon>Fungi</taxon>
        <taxon>Dikarya</taxon>
        <taxon>Basidiomycota</taxon>
        <taxon>Agaricomycotina</taxon>
        <taxon>Agaricomycetes</taxon>
        <taxon>Agaricomycetidae</taxon>
        <taxon>Jaapiales</taxon>
        <taxon>Jaapiaceae</taxon>
        <taxon>Jaapia</taxon>
    </lineage>
</organism>
<dbReference type="InterPro" id="IPR027417">
    <property type="entry name" value="P-loop_NTPase"/>
</dbReference>
<dbReference type="GO" id="GO:0005737">
    <property type="term" value="C:cytoplasm"/>
    <property type="evidence" value="ECO:0007669"/>
    <property type="project" value="TreeGrafter"/>
</dbReference>
<dbReference type="AlphaFoldDB" id="A0A067Q069"/>
<dbReference type="InterPro" id="IPR003130">
    <property type="entry name" value="GED"/>
</dbReference>
<feature type="domain" description="GED" evidence="3">
    <location>
        <begin position="567"/>
        <end position="660"/>
    </location>
</feature>
<dbReference type="Pfam" id="PF01031">
    <property type="entry name" value="Dynamin_M"/>
    <property type="match status" value="1"/>
</dbReference>
<accession>A0A067Q069</accession>
<dbReference type="InterPro" id="IPR022812">
    <property type="entry name" value="Dynamin"/>
</dbReference>
<dbReference type="Gene3D" id="1.20.120.1240">
    <property type="entry name" value="Dynamin, middle domain"/>
    <property type="match status" value="1"/>
</dbReference>
<evidence type="ECO:0000259" key="4">
    <source>
        <dbReference type="PROSITE" id="PS51718"/>
    </source>
</evidence>
<keyword evidence="1" id="KW-0547">Nucleotide-binding</keyword>
<evidence type="ECO:0000313" key="6">
    <source>
        <dbReference type="Proteomes" id="UP000027265"/>
    </source>
</evidence>
<dbReference type="InParanoid" id="A0A067Q069"/>
<dbReference type="InterPro" id="IPR000375">
    <property type="entry name" value="Dynamin_stalk"/>
</dbReference>
<dbReference type="PROSITE" id="PS51718">
    <property type="entry name" value="G_DYNAMIN_2"/>
    <property type="match status" value="1"/>
</dbReference>
<evidence type="ECO:0000256" key="1">
    <source>
        <dbReference type="ARBA" id="ARBA00022741"/>
    </source>
</evidence>
<dbReference type="InterPro" id="IPR045063">
    <property type="entry name" value="Dynamin_N"/>
</dbReference>
<feature type="non-terminal residue" evidence="5">
    <location>
        <position position="1"/>
    </location>
</feature>
<dbReference type="CDD" id="cd08771">
    <property type="entry name" value="DLP_1"/>
    <property type="match status" value="1"/>
</dbReference>
<name>A0A067Q069_9AGAM</name>
<dbReference type="Gene3D" id="3.40.50.300">
    <property type="entry name" value="P-loop containing nucleotide triphosphate hydrolases"/>
    <property type="match status" value="1"/>
</dbReference>
<evidence type="ECO:0000313" key="5">
    <source>
        <dbReference type="EMBL" id="KDQ60443.1"/>
    </source>
</evidence>
<keyword evidence="6" id="KW-1185">Reference proteome</keyword>
<protein>
    <recommendedName>
        <fullName evidence="7">GED domain-containing protein</fullName>
    </recommendedName>
</protein>
<dbReference type="GO" id="GO:0005874">
    <property type="term" value="C:microtubule"/>
    <property type="evidence" value="ECO:0007669"/>
    <property type="project" value="TreeGrafter"/>
</dbReference>
<proteinExistence type="predicted"/>
<dbReference type="Pfam" id="PF00350">
    <property type="entry name" value="Dynamin_N"/>
    <property type="match status" value="1"/>
</dbReference>
<dbReference type="GO" id="GO:0008017">
    <property type="term" value="F:microtubule binding"/>
    <property type="evidence" value="ECO:0007669"/>
    <property type="project" value="TreeGrafter"/>
</dbReference>
<keyword evidence="2" id="KW-0342">GTP-binding</keyword>
<dbReference type="EMBL" id="KL197714">
    <property type="protein sequence ID" value="KDQ60443.1"/>
    <property type="molecule type" value="Genomic_DNA"/>
</dbReference>
<dbReference type="STRING" id="933084.A0A067Q069"/>
<reference evidence="6" key="1">
    <citation type="journal article" date="2014" name="Proc. Natl. Acad. Sci. U.S.A.">
        <title>Extensive sampling of basidiomycete genomes demonstrates inadequacy of the white-rot/brown-rot paradigm for wood decay fungi.</title>
        <authorList>
            <person name="Riley R."/>
            <person name="Salamov A.A."/>
            <person name="Brown D.W."/>
            <person name="Nagy L.G."/>
            <person name="Floudas D."/>
            <person name="Held B.W."/>
            <person name="Levasseur A."/>
            <person name="Lombard V."/>
            <person name="Morin E."/>
            <person name="Otillar R."/>
            <person name="Lindquist E.A."/>
            <person name="Sun H."/>
            <person name="LaButti K.M."/>
            <person name="Schmutz J."/>
            <person name="Jabbour D."/>
            <person name="Luo H."/>
            <person name="Baker S.E."/>
            <person name="Pisabarro A.G."/>
            <person name="Walton J.D."/>
            <person name="Blanchette R.A."/>
            <person name="Henrissat B."/>
            <person name="Martin F."/>
            <person name="Cullen D."/>
            <person name="Hibbett D.S."/>
            <person name="Grigoriev I.V."/>
        </authorList>
    </citation>
    <scope>NUCLEOTIDE SEQUENCE [LARGE SCALE GENOMIC DNA]</scope>
    <source>
        <strain evidence="6">MUCL 33604</strain>
    </source>
</reference>
<dbReference type="InterPro" id="IPR030381">
    <property type="entry name" value="G_DYNAMIN_dom"/>
</dbReference>
<evidence type="ECO:0000259" key="3">
    <source>
        <dbReference type="PROSITE" id="PS51388"/>
    </source>
</evidence>
<evidence type="ECO:0008006" key="7">
    <source>
        <dbReference type="Google" id="ProtNLM"/>
    </source>
</evidence>
<dbReference type="SMART" id="SM00053">
    <property type="entry name" value="DYNc"/>
    <property type="match status" value="1"/>
</dbReference>
<dbReference type="GO" id="GO:0005525">
    <property type="term" value="F:GTP binding"/>
    <property type="evidence" value="ECO:0007669"/>
    <property type="project" value="InterPro"/>
</dbReference>
<dbReference type="Pfam" id="PF02212">
    <property type="entry name" value="GED"/>
    <property type="match status" value="1"/>
</dbReference>
<feature type="domain" description="Dynamin-type G" evidence="4">
    <location>
        <begin position="1"/>
        <end position="314"/>
    </location>
</feature>
<dbReference type="InterPro" id="IPR001401">
    <property type="entry name" value="Dynamin_GTPase"/>
</dbReference>
<dbReference type="OrthoDB" id="5061070at2759"/>
<dbReference type="PROSITE" id="PS51388">
    <property type="entry name" value="GED"/>
    <property type="match status" value="1"/>
</dbReference>
<dbReference type="SUPFAM" id="SSF52540">
    <property type="entry name" value="P-loop containing nucleoside triphosphate hydrolases"/>
    <property type="match status" value="1"/>
</dbReference>
<dbReference type="PANTHER" id="PTHR11566">
    <property type="entry name" value="DYNAMIN"/>
    <property type="match status" value="1"/>
</dbReference>
<dbReference type="Proteomes" id="UP000027265">
    <property type="component" value="Unassembled WGS sequence"/>
</dbReference>
<dbReference type="PRINTS" id="PR00195">
    <property type="entry name" value="DYNAMIN"/>
</dbReference>
<dbReference type="GO" id="GO:0016020">
    <property type="term" value="C:membrane"/>
    <property type="evidence" value="ECO:0007669"/>
    <property type="project" value="TreeGrafter"/>
</dbReference>